<protein>
    <submittedName>
        <fullName evidence="5">GntR family transcriptional regulator</fullName>
    </submittedName>
</protein>
<dbReference type="Proteomes" id="UP000295673">
    <property type="component" value="Unassembled WGS sequence"/>
</dbReference>
<keyword evidence="2" id="KW-0238">DNA-binding</keyword>
<dbReference type="InterPro" id="IPR036388">
    <property type="entry name" value="WH-like_DNA-bd_sf"/>
</dbReference>
<evidence type="ECO:0000256" key="1">
    <source>
        <dbReference type="ARBA" id="ARBA00023015"/>
    </source>
</evidence>
<evidence type="ECO:0000256" key="2">
    <source>
        <dbReference type="ARBA" id="ARBA00023125"/>
    </source>
</evidence>
<keyword evidence="3" id="KW-0804">Transcription</keyword>
<dbReference type="EMBL" id="SMGR01000001">
    <property type="protein sequence ID" value="TCL08377.1"/>
    <property type="molecule type" value="Genomic_DNA"/>
</dbReference>
<dbReference type="InterPro" id="IPR011711">
    <property type="entry name" value="GntR_C"/>
</dbReference>
<dbReference type="GO" id="GO:0003677">
    <property type="term" value="F:DNA binding"/>
    <property type="evidence" value="ECO:0007669"/>
    <property type="project" value="UniProtKB-KW"/>
</dbReference>
<dbReference type="InterPro" id="IPR008920">
    <property type="entry name" value="TF_FadR/GntR_C"/>
</dbReference>
<keyword evidence="1" id="KW-0805">Transcription regulation</keyword>
<dbReference type="CDD" id="cd07377">
    <property type="entry name" value="WHTH_GntR"/>
    <property type="match status" value="1"/>
</dbReference>
<name>A0A4R1NJE4_9RHOB</name>
<proteinExistence type="predicted"/>
<comment type="caution">
    <text evidence="5">The sequence shown here is derived from an EMBL/GenBank/DDBJ whole genome shotgun (WGS) entry which is preliminary data.</text>
</comment>
<dbReference type="InterPro" id="IPR036390">
    <property type="entry name" value="WH_DNA-bd_sf"/>
</dbReference>
<keyword evidence="6" id="KW-1185">Reference proteome</keyword>
<dbReference type="Gene3D" id="1.10.10.10">
    <property type="entry name" value="Winged helix-like DNA-binding domain superfamily/Winged helix DNA-binding domain"/>
    <property type="match status" value="1"/>
</dbReference>
<dbReference type="PANTHER" id="PTHR43537:SF5">
    <property type="entry name" value="UXU OPERON TRANSCRIPTIONAL REGULATOR"/>
    <property type="match status" value="1"/>
</dbReference>
<dbReference type="Pfam" id="PF00392">
    <property type="entry name" value="GntR"/>
    <property type="match status" value="1"/>
</dbReference>
<dbReference type="Gene3D" id="1.20.120.530">
    <property type="entry name" value="GntR ligand-binding domain-like"/>
    <property type="match status" value="1"/>
</dbReference>
<dbReference type="SUPFAM" id="SSF48008">
    <property type="entry name" value="GntR ligand-binding domain-like"/>
    <property type="match status" value="1"/>
</dbReference>
<evidence type="ECO:0000259" key="4">
    <source>
        <dbReference type="PROSITE" id="PS50949"/>
    </source>
</evidence>
<dbReference type="GO" id="GO:0003700">
    <property type="term" value="F:DNA-binding transcription factor activity"/>
    <property type="evidence" value="ECO:0007669"/>
    <property type="project" value="InterPro"/>
</dbReference>
<dbReference type="RefSeq" id="WP_207911280.1">
    <property type="nucleotide sequence ID" value="NZ_SMGR01000001.1"/>
</dbReference>
<reference evidence="5 6" key="1">
    <citation type="submission" date="2019-03" db="EMBL/GenBank/DDBJ databases">
        <title>Genomic Encyclopedia of Archaeal and Bacterial Type Strains, Phase II (KMG-II): from individual species to whole genera.</title>
        <authorList>
            <person name="Goeker M."/>
        </authorList>
    </citation>
    <scope>NUCLEOTIDE SEQUENCE [LARGE SCALE GENOMIC DNA]</scope>
    <source>
        <strain evidence="5 6">DSM 26433</strain>
    </source>
</reference>
<organism evidence="5 6">
    <name type="scientific">Shimia isoporae</name>
    <dbReference type="NCBI Taxonomy" id="647720"/>
    <lineage>
        <taxon>Bacteria</taxon>
        <taxon>Pseudomonadati</taxon>
        <taxon>Pseudomonadota</taxon>
        <taxon>Alphaproteobacteria</taxon>
        <taxon>Rhodobacterales</taxon>
        <taxon>Roseobacteraceae</taxon>
    </lineage>
</organism>
<dbReference type="PROSITE" id="PS50949">
    <property type="entry name" value="HTH_GNTR"/>
    <property type="match status" value="1"/>
</dbReference>
<evidence type="ECO:0000313" key="6">
    <source>
        <dbReference type="Proteomes" id="UP000295673"/>
    </source>
</evidence>
<dbReference type="SMART" id="SM00895">
    <property type="entry name" value="FCD"/>
    <property type="match status" value="1"/>
</dbReference>
<accession>A0A4R1NJE4</accession>
<dbReference type="PRINTS" id="PR00035">
    <property type="entry name" value="HTHGNTR"/>
</dbReference>
<dbReference type="SMART" id="SM00345">
    <property type="entry name" value="HTH_GNTR"/>
    <property type="match status" value="1"/>
</dbReference>
<dbReference type="AlphaFoldDB" id="A0A4R1NJE4"/>
<dbReference type="PANTHER" id="PTHR43537">
    <property type="entry name" value="TRANSCRIPTIONAL REGULATOR, GNTR FAMILY"/>
    <property type="match status" value="1"/>
</dbReference>
<dbReference type="InterPro" id="IPR000524">
    <property type="entry name" value="Tscrpt_reg_HTH_GntR"/>
</dbReference>
<evidence type="ECO:0000256" key="3">
    <source>
        <dbReference type="ARBA" id="ARBA00023163"/>
    </source>
</evidence>
<sequence length="243" mass="27478">MYTLKYALAVRRCGSLWGTSKKMSEKTTRVGDAYTRLKEDIRSNLMPPGYQAPEPEIAERLGMSRTPVREALIRLEAEGLVELIPRRGARVLPIKAEDMKEIYQILTALEPDAAANLAARNPSEEELAPLRQATDEMAEALEAGDLDSWAAADDRFHITLLELHGNKRMQAFVSALFDQAHRARIVTLRLREAPVRSTKEHREILDRLAAGDVEGTRSVFRQHRERAAGELLKLLENYRLPQL</sequence>
<dbReference type="SUPFAM" id="SSF46785">
    <property type="entry name" value="Winged helix' DNA-binding domain"/>
    <property type="match status" value="1"/>
</dbReference>
<evidence type="ECO:0000313" key="5">
    <source>
        <dbReference type="EMBL" id="TCL08377.1"/>
    </source>
</evidence>
<feature type="domain" description="HTH gntR-type" evidence="4">
    <location>
        <begin position="27"/>
        <end position="94"/>
    </location>
</feature>
<dbReference type="Pfam" id="PF07729">
    <property type="entry name" value="FCD"/>
    <property type="match status" value="1"/>
</dbReference>
<gene>
    <name evidence="5" type="ORF">BXY66_0414</name>
</gene>